<keyword evidence="3" id="KW-1185">Reference proteome</keyword>
<organism evidence="2 3">
    <name type="scientific">Dryococelus australis</name>
    <dbReference type="NCBI Taxonomy" id="614101"/>
    <lineage>
        <taxon>Eukaryota</taxon>
        <taxon>Metazoa</taxon>
        <taxon>Ecdysozoa</taxon>
        <taxon>Arthropoda</taxon>
        <taxon>Hexapoda</taxon>
        <taxon>Insecta</taxon>
        <taxon>Pterygota</taxon>
        <taxon>Neoptera</taxon>
        <taxon>Polyneoptera</taxon>
        <taxon>Phasmatodea</taxon>
        <taxon>Verophasmatodea</taxon>
        <taxon>Anareolatae</taxon>
        <taxon>Phasmatidae</taxon>
        <taxon>Eurycanthinae</taxon>
        <taxon>Dryococelus</taxon>
    </lineage>
</organism>
<keyword evidence="1" id="KW-0175">Coiled coil</keyword>
<accession>A0ABQ9H6I5</accession>
<evidence type="ECO:0000313" key="3">
    <source>
        <dbReference type="Proteomes" id="UP001159363"/>
    </source>
</evidence>
<feature type="coiled-coil region" evidence="1">
    <location>
        <begin position="56"/>
        <end position="83"/>
    </location>
</feature>
<dbReference type="Proteomes" id="UP001159363">
    <property type="component" value="Chromosome 6"/>
</dbReference>
<name>A0ABQ9H6I5_9NEOP</name>
<dbReference type="EMBL" id="JARBHB010000007">
    <property type="protein sequence ID" value="KAJ8879883.1"/>
    <property type="molecule type" value="Genomic_DNA"/>
</dbReference>
<reference evidence="2 3" key="1">
    <citation type="submission" date="2023-02" db="EMBL/GenBank/DDBJ databases">
        <title>LHISI_Scaffold_Assembly.</title>
        <authorList>
            <person name="Stuart O.P."/>
            <person name="Cleave R."/>
            <person name="Magrath M.J.L."/>
            <person name="Mikheyev A.S."/>
        </authorList>
    </citation>
    <scope>NUCLEOTIDE SEQUENCE [LARGE SCALE GENOMIC DNA]</scope>
    <source>
        <strain evidence="2">Daus_M_001</strain>
        <tissue evidence="2">Leg muscle</tissue>
    </source>
</reference>
<evidence type="ECO:0000313" key="2">
    <source>
        <dbReference type="EMBL" id="KAJ8879883.1"/>
    </source>
</evidence>
<evidence type="ECO:0000256" key="1">
    <source>
        <dbReference type="SAM" id="Coils"/>
    </source>
</evidence>
<gene>
    <name evidence="2" type="ORF">PR048_020503</name>
</gene>
<evidence type="ECO:0008006" key="4">
    <source>
        <dbReference type="Google" id="ProtNLM"/>
    </source>
</evidence>
<protein>
    <recommendedName>
        <fullName evidence="4">Transposable element P transposase</fullName>
    </recommendedName>
</protein>
<comment type="caution">
    <text evidence="2">The sequence shown here is derived from an EMBL/GenBank/DDBJ whole genome shotgun (WGS) entry which is preliminary data.</text>
</comment>
<sequence>MSAYSVATCRNISGRCDTCKRQDKFSPSSDHFVSEDFEQAELTCQKRICQRMEPEIMLLNVKVSELENEIKQRQESENRLKYESKMLKQQLLKIKTLHKRCPKLNFFTPKQTDRFLTRKKCRWVAVRSATRKAYWTLPLSTFRKWTRNLRCRPVIQTEVLAVLEATSKIIERLTILSFDEMNMDSRLCYDQSEDKILGPNRNVQVIMARGLASKWKQPIFHDFDKNLQKSCFSK</sequence>
<proteinExistence type="predicted"/>